<dbReference type="RefSeq" id="WP_124321559.1">
    <property type="nucleotide sequence ID" value="NZ_CP027753.1"/>
</dbReference>
<reference evidence="2 3" key="1">
    <citation type="submission" date="2018-03" db="EMBL/GenBank/DDBJ databases">
        <title>Diversity of phytobeneficial traits revealed by whole-genome analysis of worldwide-isolated phenazine-producing Pseudomonas spp.</title>
        <authorList>
            <person name="Biessy A."/>
            <person name="Novinscak A."/>
            <person name="Blom J."/>
            <person name="Leger G."/>
            <person name="Thomashow L.S."/>
            <person name="Cazorla F.M."/>
            <person name="Josic D."/>
            <person name="Filion M."/>
        </authorList>
    </citation>
    <scope>NUCLEOTIDE SEQUENCE [LARGE SCALE GENOMIC DNA]</scope>
    <source>
        <strain evidence="2 3">B25</strain>
    </source>
</reference>
<evidence type="ECO:0000313" key="3">
    <source>
        <dbReference type="Proteomes" id="UP000268048"/>
    </source>
</evidence>
<evidence type="ECO:0000313" key="2">
    <source>
        <dbReference type="EMBL" id="AZE49985.1"/>
    </source>
</evidence>
<dbReference type="EMBL" id="CP027753">
    <property type="protein sequence ID" value="AZE49985.1"/>
    <property type="molecule type" value="Genomic_DNA"/>
</dbReference>
<proteinExistence type="predicted"/>
<name>A0A3G7TS94_9PSED</name>
<organism evidence="2 3">
    <name type="scientific">Pseudomonas chlororaphis</name>
    <dbReference type="NCBI Taxonomy" id="587753"/>
    <lineage>
        <taxon>Bacteria</taxon>
        <taxon>Pseudomonadati</taxon>
        <taxon>Pseudomonadota</taxon>
        <taxon>Gammaproteobacteria</taxon>
        <taxon>Pseudomonadales</taxon>
        <taxon>Pseudomonadaceae</taxon>
        <taxon>Pseudomonas</taxon>
    </lineage>
</organism>
<protein>
    <recommendedName>
        <fullName evidence="4">Pathogenicity island effector protein</fullName>
    </recommendedName>
</protein>
<dbReference type="AlphaFoldDB" id="A0A3G7TS94"/>
<dbReference type="Pfam" id="PF05802">
    <property type="entry name" value="SctB2"/>
    <property type="match status" value="1"/>
</dbReference>
<sequence length="195" mass="20649">MTTTVNTQALAASLPVQDAADTRTVDMGDNAFTRINEIIMLMKKMNIEMRDTLRGFHDDMQKNAFDKQLKALETKQDAIESTFKAAMTGAIAQIVSGVVSFGGALTGSQLASSATTGLGKATEGLGGVAAAGVSRDAQQAQLLGEFQANAAENFAKNVAATADRAAEASRQLRDATRELVGLYERMANAVQMRTK</sequence>
<dbReference type="Proteomes" id="UP000268048">
    <property type="component" value="Chromosome"/>
</dbReference>
<keyword evidence="1" id="KW-0175">Coiled coil</keyword>
<dbReference type="InterPro" id="IPR008611">
    <property type="entry name" value="SctB2-like"/>
</dbReference>
<evidence type="ECO:0000256" key="1">
    <source>
        <dbReference type="SAM" id="Coils"/>
    </source>
</evidence>
<evidence type="ECO:0008006" key="4">
    <source>
        <dbReference type="Google" id="ProtNLM"/>
    </source>
</evidence>
<feature type="coiled-coil region" evidence="1">
    <location>
        <begin position="158"/>
        <end position="185"/>
    </location>
</feature>
<gene>
    <name evidence="2" type="ORF">C4K04_4321</name>
</gene>
<accession>A0A3G7TS94</accession>